<dbReference type="SUPFAM" id="SSF103032">
    <property type="entry name" value="Hypothetical protein YwqG"/>
    <property type="match status" value="1"/>
</dbReference>
<protein>
    <submittedName>
        <fullName evidence="1">DUF1963 domain-containing protein</fullName>
    </submittedName>
</protein>
<reference evidence="1 2" key="1">
    <citation type="submission" date="2019-06" db="EMBL/GenBank/DDBJ databases">
        <authorList>
            <person name="Meng X."/>
        </authorList>
    </citation>
    <scope>NUCLEOTIDE SEQUENCE [LARGE SCALE GENOMIC DNA]</scope>
    <source>
        <strain evidence="1 2">M625</strain>
    </source>
</reference>
<dbReference type="EMBL" id="VFWZ01000007">
    <property type="protein sequence ID" value="TPN83406.1"/>
    <property type="molecule type" value="Genomic_DNA"/>
</dbReference>
<name>A0A504IY72_9FLAO</name>
<dbReference type="PANTHER" id="PTHR36436:SF6">
    <property type="entry name" value="SLL5081 PROTEIN"/>
    <property type="match status" value="1"/>
</dbReference>
<dbReference type="InterPro" id="IPR015315">
    <property type="entry name" value="DUF1963"/>
</dbReference>
<dbReference type="Pfam" id="PF09234">
    <property type="entry name" value="DUF1963"/>
    <property type="match status" value="1"/>
</dbReference>
<organism evidence="1 2">
    <name type="scientific">Aquimarina algicola</name>
    <dbReference type="NCBI Taxonomy" id="2589995"/>
    <lineage>
        <taxon>Bacteria</taxon>
        <taxon>Pseudomonadati</taxon>
        <taxon>Bacteroidota</taxon>
        <taxon>Flavobacteriia</taxon>
        <taxon>Flavobacteriales</taxon>
        <taxon>Flavobacteriaceae</taxon>
        <taxon>Aquimarina</taxon>
    </lineage>
</organism>
<keyword evidence="2" id="KW-1185">Reference proteome</keyword>
<gene>
    <name evidence="1" type="ORF">FHK87_19485</name>
</gene>
<comment type="caution">
    <text evidence="1">The sequence shown here is derived from an EMBL/GenBank/DDBJ whole genome shotgun (WGS) entry which is preliminary data.</text>
</comment>
<accession>A0A504IY72</accession>
<proteinExistence type="predicted"/>
<dbReference type="Proteomes" id="UP000315540">
    <property type="component" value="Unassembled WGS sequence"/>
</dbReference>
<dbReference type="Gene3D" id="2.30.320.10">
    <property type="entry name" value="YwqG-like"/>
    <property type="match status" value="1"/>
</dbReference>
<evidence type="ECO:0000313" key="2">
    <source>
        <dbReference type="Proteomes" id="UP000315540"/>
    </source>
</evidence>
<dbReference type="InterPro" id="IPR035948">
    <property type="entry name" value="YwqG-like_sf"/>
</dbReference>
<dbReference type="PANTHER" id="PTHR36436">
    <property type="entry name" value="SLL5081 PROTEIN"/>
    <property type="match status" value="1"/>
</dbReference>
<evidence type="ECO:0000313" key="1">
    <source>
        <dbReference type="EMBL" id="TPN83406.1"/>
    </source>
</evidence>
<dbReference type="OrthoDB" id="8856529at2"/>
<dbReference type="RefSeq" id="WP_140595499.1">
    <property type="nucleotide sequence ID" value="NZ_VFWZ01000007.1"/>
</dbReference>
<sequence length="301" mass="34987">MIDIKKRLIEEIEKYEWDNVDDVIKSIMPNIIFSVDKNESDLSILNSRFGGAPAVPEDFVWPVQSLTNNAPLAFFFQINFEEIKPYDVANLFPDHGILLCFASVTDDIMWEYDVKDAFKVYFFSDTENLNLAKIPEEIPLEQRLAPRDINFKNSYQLPRYPFNYELGDDISEDDADGIDEVADIIFDKAIMMQHRIELAKGAGLQPPTPEDDFYTFFSHNILQGVPFSVQHYIAEKWSDLYKKYDKKNNDRENYINLISFEMRGKYGYGFSMNGAHLYLCMHQKDLANLDFKNTIAIVQNT</sequence>
<dbReference type="AlphaFoldDB" id="A0A504IY72"/>